<organism evidence="1 2">
    <name type="scientific">Tetrahymena thermophila (strain SB210)</name>
    <dbReference type="NCBI Taxonomy" id="312017"/>
    <lineage>
        <taxon>Eukaryota</taxon>
        <taxon>Sar</taxon>
        <taxon>Alveolata</taxon>
        <taxon>Ciliophora</taxon>
        <taxon>Intramacronucleata</taxon>
        <taxon>Oligohymenophorea</taxon>
        <taxon>Hymenostomatida</taxon>
        <taxon>Tetrahymenina</taxon>
        <taxon>Tetrahymenidae</taxon>
        <taxon>Tetrahymena</taxon>
    </lineage>
</organism>
<dbReference type="GO" id="GO:0005737">
    <property type="term" value="C:cytoplasm"/>
    <property type="evidence" value="ECO:0007669"/>
    <property type="project" value="GOC"/>
</dbReference>
<proteinExistence type="predicted"/>
<dbReference type="GO" id="GO:0006888">
    <property type="term" value="P:endoplasmic reticulum to Golgi vesicle-mediated transport"/>
    <property type="evidence" value="ECO:0007669"/>
    <property type="project" value="InterPro"/>
</dbReference>
<dbReference type="RefSeq" id="XP_001010121.1">
    <property type="nucleotide sequence ID" value="XM_001010121.3"/>
</dbReference>
<name>Q22WX0_TETTS</name>
<evidence type="ECO:0000313" key="1">
    <source>
        <dbReference type="EMBL" id="EAR89876.1"/>
    </source>
</evidence>
<dbReference type="GeneID" id="7844382"/>
<protein>
    <submittedName>
        <fullName evidence="1">Amine-terminal motif sedlin</fullName>
    </submittedName>
</protein>
<dbReference type="OrthoDB" id="283522at2759"/>
<dbReference type="SUPFAM" id="SSF64356">
    <property type="entry name" value="SNARE-like"/>
    <property type="match status" value="1"/>
</dbReference>
<dbReference type="OMA" id="ANYDERH"/>
<accession>Q22WX0</accession>
<dbReference type="InterPro" id="IPR006722">
    <property type="entry name" value="Sedlin"/>
</dbReference>
<dbReference type="EMBL" id="GG662809">
    <property type="protein sequence ID" value="EAR89876.1"/>
    <property type="molecule type" value="Genomic_DNA"/>
</dbReference>
<dbReference type="AlphaFoldDB" id="Q22WX0"/>
<dbReference type="Pfam" id="PF04628">
    <property type="entry name" value="Sedlin_N"/>
    <property type="match status" value="1"/>
</dbReference>
<dbReference type="Gene3D" id="3.30.450.70">
    <property type="match status" value="1"/>
</dbReference>
<dbReference type="InParanoid" id="Q22WX0"/>
<dbReference type="Proteomes" id="UP000009168">
    <property type="component" value="Unassembled WGS sequence"/>
</dbReference>
<dbReference type="HOGENOM" id="CLU_1622339_0_0_1"/>
<evidence type="ECO:0000313" key="2">
    <source>
        <dbReference type="Proteomes" id="UP000009168"/>
    </source>
</evidence>
<dbReference type="InterPro" id="IPR011012">
    <property type="entry name" value="Longin-like_dom_sf"/>
</dbReference>
<keyword evidence="2" id="KW-1185">Reference proteome</keyword>
<sequence>MNEKLKNSIVYVSIINNKNEPILMKNYNHSKQEELNFQMNIFATLDMIDNQITKKILVTENKSQISSFLGCLNSVYLAEDEFDIYGYYTVGQLKILVILRQKSNMANYDERHIKNLMNEIYQFYRQDILNPFNQNIDDHQLTKKFHSKLDETVSKYQEILKKGI</sequence>
<reference evidence="2" key="1">
    <citation type="journal article" date="2006" name="PLoS Biol.">
        <title>Macronuclear genome sequence of the ciliate Tetrahymena thermophila, a model eukaryote.</title>
        <authorList>
            <person name="Eisen J.A."/>
            <person name="Coyne R.S."/>
            <person name="Wu M."/>
            <person name="Wu D."/>
            <person name="Thiagarajan M."/>
            <person name="Wortman J.R."/>
            <person name="Badger J.H."/>
            <person name="Ren Q."/>
            <person name="Amedeo P."/>
            <person name="Jones K.M."/>
            <person name="Tallon L.J."/>
            <person name="Delcher A.L."/>
            <person name="Salzberg S.L."/>
            <person name="Silva J.C."/>
            <person name="Haas B.J."/>
            <person name="Majoros W.H."/>
            <person name="Farzad M."/>
            <person name="Carlton J.M."/>
            <person name="Smith R.K. Jr."/>
            <person name="Garg J."/>
            <person name="Pearlman R.E."/>
            <person name="Karrer K.M."/>
            <person name="Sun L."/>
            <person name="Manning G."/>
            <person name="Elde N.C."/>
            <person name="Turkewitz A.P."/>
            <person name="Asai D.J."/>
            <person name="Wilkes D.E."/>
            <person name="Wang Y."/>
            <person name="Cai H."/>
            <person name="Collins K."/>
            <person name="Stewart B.A."/>
            <person name="Lee S.R."/>
            <person name="Wilamowska K."/>
            <person name="Weinberg Z."/>
            <person name="Ruzzo W.L."/>
            <person name="Wloga D."/>
            <person name="Gaertig J."/>
            <person name="Frankel J."/>
            <person name="Tsao C.-C."/>
            <person name="Gorovsky M.A."/>
            <person name="Keeling P.J."/>
            <person name="Waller R.F."/>
            <person name="Patron N.J."/>
            <person name="Cherry J.M."/>
            <person name="Stover N.A."/>
            <person name="Krieger C.J."/>
            <person name="del Toro C."/>
            <person name="Ryder H.F."/>
            <person name="Williamson S.C."/>
            <person name="Barbeau R.A."/>
            <person name="Hamilton E.P."/>
            <person name="Orias E."/>
        </authorList>
    </citation>
    <scope>NUCLEOTIDE SEQUENCE [LARGE SCALE GENOMIC DNA]</scope>
    <source>
        <strain evidence="2">SB210</strain>
    </source>
</reference>
<dbReference type="PANTHER" id="PTHR12403">
    <property type="entry name" value="TRAFFICKING PROTEIN PARTICLE COMPLEX SUBUNIT 2"/>
    <property type="match status" value="1"/>
</dbReference>
<dbReference type="KEGG" id="tet:TTHERM_00635810"/>
<gene>
    <name evidence="1" type="ORF">TTHERM_00635810</name>
</gene>